<dbReference type="Proteomes" id="UP000410492">
    <property type="component" value="Unassembled WGS sequence"/>
</dbReference>
<evidence type="ECO:0000313" key="2">
    <source>
        <dbReference type="EMBL" id="VEN36773.1"/>
    </source>
</evidence>
<dbReference type="OrthoDB" id="5953973at2759"/>
<proteinExistence type="predicted"/>
<evidence type="ECO:0000313" key="3">
    <source>
        <dbReference type="Proteomes" id="UP000410492"/>
    </source>
</evidence>
<feature type="compositionally biased region" description="Basic and acidic residues" evidence="1">
    <location>
        <begin position="75"/>
        <end position="86"/>
    </location>
</feature>
<feature type="region of interest" description="Disordered" evidence="1">
    <location>
        <begin position="15"/>
        <end position="98"/>
    </location>
</feature>
<organism evidence="2 3">
    <name type="scientific">Callosobruchus maculatus</name>
    <name type="common">Southern cowpea weevil</name>
    <name type="synonym">Pulse bruchid</name>
    <dbReference type="NCBI Taxonomy" id="64391"/>
    <lineage>
        <taxon>Eukaryota</taxon>
        <taxon>Metazoa</taxon>
        <taxon>Ecdysozoa</taxon>
        <taxon>Arthropoda</taxon>
        <taxon>Hexapoda</taxon>
        <taxon>Insecta</taxon>
        <taxon>Pterygota</taxon>
        <taxon>Neoptera</taxon>
        <taxon>Endopterygota</taxon>
        <taxon>Coleoptera</taxon>
        <taxon>Polyphaga</taxon>
        <taxon>Cucujiformia</taxon>
        <taxon>Chrysomeloidea</taxon>
        <taxon>Chrysomelidae</taxon>
        <taxon>Bruchinae</taxon>
        <taxon>Bruchini</taxon>
        <taxon>Callosobruchus</taxon>
    </lineage>
</organism>
<dbReference type="AlphaFoldDB" id="A0A653BME7"/>
<accession>A0A653BME7</accession>
<evidence type="ECO:0000256" key="1">
    <source>
        <dbReference type="SAM" id="MobiDB-lite"/>
    </source>
</evidence>
<feature type="compositionally biased region" description="Low complexity" evidence="1">
    <location>
        <begin position="19"/>
        <end position="39"/>
    </location>
</feature>
<reference evidence="2 3" key="1">
    <citation type="submission" date="2019-01" db="EMBL/GenBank/DDBJ databases">
        <authorList>
            <person name="Sayadi A."/>
        </authorList>
    </citation>
    <scope>NUCLEOTIDE SEQUENCE [LARGE SCALE GENOMIC DNA]</scope>
</reference>
<gene>
    <name evidence="2" type="ORF">CALMAC_LOCUS2257</name>
</gene>
<dbReference type="EMBL" id="CAACVG010002666">
    <property type="protein sequence ID" value="VEN36773.1"/>
    <property type="molecule type" value="Genomic_DNA"/>
</dbReference>
<protein>
    <submittedName>
        <fullName evidence="2">Uncharacterized protein</fullName>
    </submittedName>
</protein>
<keyword evidence="3" id="KW-1185">Reference proteome</keyword>
<sequence>MNCLSHVRGPAHPARLLLPRSAQRPSRAAVRRQSAAAALDRLRLRQTAHLRAGQPAQSREPPVERQPPGRLGLGAERRQEGHEVRLLRRRDRARGGDH</sequence>
<name>A0A653BME7_CALMS</name>